<reference evidence="2" key="1">
    <citation type="submission" date="2022-01" db="EMBL/GenBank/DDBJ databases">
        <title>Jiella avicenniae sp. nov., a novel endophytic bacterium isolated from bark of Avicennia marina.</title>
        <authorList>
            <person name="Tuo L."/>
        </authorList>
    </citation>
    <scope>NUCLEOTIDE SEQUENCE</scope>
    <source>
        <strain evidence="2">CBK1P-4</strain>
    </source>
</reference>
<gene>
    <name evidence="2" type="ORF">LZD57_21110</name>
</gene>
<organism evidence="2 3">
    <name type="scientific">Jiella avicenniae</name>
    <dbReference type="NCBI Taxonomy" id="2907202"/>
    <lineage>
        <taxon>Bacteria</taxon>
        <taxon>Pseudomonadati</taxon>
        <taxon>Pseudomonadota</taxon>
        <taxon>Alphaproteobacteria</taxon>
        <taxon>Hyphomicrobiales</taxon>
        <taxon>Aurantimonadaceae</taxon>
        <taxon>Jiella</taxon>
    </lineage>
</organism>
<dbReference type="RefSeq" id="WP_233721567.1">
    <property type="nucleotide sequence ID" value="NZ_JAJUWU010000025.1"/>
</dbReference>
<keyword evidence="3" id="KW-1185">Reference proteome</keyword>
<evidence type="ECO:0000313" key="3">
    <source>
        <dbReference type="Proteomes" id="UP001139035"/>
    </source>
</evidence>
<name>A0A9X1TDT5_9HYPH</name>
<accession>A0A9X1TDT5</accession>
<feature type="chain" id="PRO_5040914401" evidence="1">
    <location>
        <begin position="21"/>
        <end position="129"/>
    </location>
</feature>
<dbReference type="AlphaFoldDB" id="A0A9X1TDT5"/>
<dbReference type="EMBL" id="JAJUWU010000025">
    <property type="protein sequence ID" value="MCE7030493.1"/>
    <property type="molecule type" value="Genomic_DNA"/>
</dbReference>
<feature type="signal peptide" evidence="1">
    <location>
        <begin position="1"/>
        <end position="20"/>
    </location>
</feature>
<sequence>MKSFARGLLAITLVVSPAAGQSMFSSGSASDSSPSTMQSLQNLQQIDRDRILEILHGFKLLPNDAGLNVLSTPIEEPTRVVPLSNPFCKIACDAAAAAAAAACASFSGPALVACLAAVEEGRKYCRSKC</sequence>
<evidence type="ECO:0000256" key="1">
    <source>
        <dbReference type="SAM" id="SignalP"/>
    </source>
</evidence>
<protein>
    <submittedName>
        <fullName evidence="2">Uncharacterized protein</fullName>
    </submittedName>
</protein>
<proteinExistence type="predicted"/>
<evidence type="ECO:0000313" key="2">
    <source>
        <dbReference type="EMBL" id="MCE7030493.1"/>
    </source>
</evidence>
<dbReference type="Proteomes" id="UP001139035">
    <property type="component" value="Unassembled WGS sequence"/>
</dbReference>
<keyword evidence="1" id="KW-0732">Signal</keyword>
<comment type="caution">
    <text evidence="2">The sequence shown here is derived from an EMBL/GenBank/DDBJ whole genome shotgun (WGS) entry which is preliminary data.</text>
</comment>